<dbReference type="Proteomes" id="UP000271974">
    <property type="component" value="Unassembled WGS sequence"/>
</dbReference>
<sequence>MTLPLDPARFHKQRGSEYTFGNDERSKVSESQRAFGRVCDREDFTDKLASGQTEGVRNRMKALEKVSNVFRTGDYNGAAGNTQSTTVNDFGPRTRAPGEVARSSILKSAKSDVTGTKRSGSRAASDLPNMLTSYARATTVPAVFSGKHYIPWLKCPQILMS</sequence>
<comment type="caution">
    <text evidence="2">The sequence shown here is derived from an EMBL/GenBank/DDBJ whole genome shotgun (WGS) entry which is preliminary data.</text>
</comment>
<dbReference type="OrthoDB" id="26525at2759"/>
<accession>A0A433TXL5</accession>
<feature type="compositionally biased region" description="Polar residues" evidence="1">
    <location>
        <begin position="79"/>
        <end position="88"/>
    </location>
</feature>
<dbReference type="AlphaFoldDB" id="A0A433TXL5"/>
<name>A0A433TXL5_ELYCH</name>
<reference evidence="2 3" key="1">
    <citation type="submission" date="2019-01" db="EMBL/GenBank/DDBJ databases">
        <title>A draft genome assembly of the solar-powered sea slug Elysia chlorotica.</title>
        <authorList>
            <person name="Cai H."/>
            <person name="Li Q."/>
            <person name="Fang X."/>
            <person name="Li J."/>
            <person name="Curtis N.E."/>
            <person name="Altenburger A."/>
            <person name="Shibata T."/>
            <person name="Feng M."/>
            <person name="Maeda T."/>
            <person name="Schwartz J.A."/>
            <person name="Shigenobu S."/>
            <person name="Lundholm N."/>
            <person name="Nishiyama T."/>
            <person name="Yang H."/>
            <person name="Hasebe M."/>
            <person name="Li S."/>
            <person name="Pierce S.K."/>
            <person name="Wang J."/>
        </authorList>
    </citation>
    <scope>NUCLEOTIDE SEQUENCE [LARGE SCALE GENOMIC DNA]</scope>
    <source>
        <strain evidence="2">EC2010</strain>
        <tissue evidence="2">Whole organism of an adult</tissue>
    </source>
</reference>
<proteinExistence type="predicted"/>
<dbReference type="EMBL" id="RQTK01000145">
    <property type="protein sequence ID" value="RUS86252.1"/>
    <property type="molecule type" value="Genomic_DNA"/>
</dbReference>
<keyword evidence="3" id="KW-1185">Reference proteome</keyword>
<feature type="region of interest" description="Disordered" evidence="1">
    <location>
        <begin position="73"/>
        <end position="99"/>
    </location>
</feature>
<gene>
    <name evidence="2" type="ORF">EGW08_005994</name>
</gene>
<feature type="region of interest" description="Disordered" evidence="1">
    <location>
        <begin position="1"/>
        <end position="31"/>
    </location>
</feature>
<evidence type="ECO:0000313" key="3">
    <source>
        <dbReference type="Proteomes" id="UP000271974"/>
    </source>
</evidence>
<evidence type="ECO:0000313" key="2">
    <source>
        <dbReference type="EMBL" id="RUS86252.1"/>
    </source>
</evidence>
<protein>
    <submittedName>
        <fullName evidence="2">Uncharacterized protein</fullName>
    </submittedName>
</protein>
<organism evidence="2 3">
    <name type="scientific">Elysia chlorotica</name>
    <name type="common">Eastern emerald elysia</name>
    <name type="synonym">Sea slug</name>
    <dbReference type="NCBI Taxonomy" id="188477"/>
    <lineage>
        <taxon>Eukaryota</taxon>
        <taxon>Metazoa</taxon>
        <taxon>Spiralia</taxon>
        <taxon>Lophotrochozoa</taxon>
        <taxon>Mollusca</taxon>
        <taxon>Gastropoda</taxon>
        <taxon>Heterobranchia</taxon>
        <taxon>Euthyneura</taxon>
        <taxon>Panpulmonata</taxon>
        <taxon>Sacoglossa</taxon>
        <taxon>Placobranchoidea</taxon>
        <taxon>Plakobranchidae</taxon>
        <taxon>Elysia</taxon>
    </lineage>
</organism>
<evidence type="ECO:0000256" key="1">
    <source>
        <dbReference type="SAM" id="MobiDB-lite"/>
    </source>
</evidence>